<name>A0A4P9WE93_9FUNG</name>
<dbReference type="SUPFAM" id="SSF52047">
    <property type="entry name" value="RNI-like"/>
    <property type="match status" value="1"/>
</dbReference>
<protein>
    <submittedName>
        <fullName evidence="1">Uncharacterized protein</fullName>
    </submittedName>
</protein>
<evidence type="ECO:0000313" key="2">
    <source>
        <dbReference type="Proteomes" id="UP000269721"/>
    </source>
</evidence>
<proteinExistence type="predicted"/>
<accession>A0A4P9WE93</accession>
<keyword evidence="2" id="KW-1185">Reference proteome</keyword>
<gene>
    <name evidence="1" type="ORF">BDK51DRAFT_45449</name>
</gene>
<dbReference type="Proteomes" id="UP000269721">
    <property type="component" value="Unassembled WGS sequence"/>
</dbReference>
<dbReference type="InterPro" id="IPR032675">
    <property type="entry name" value="LRR_dom_sf"/>
</dbReference>
<dbReference type="EMBL" id="KZ995323">
    <property type="protein sequence ID" value="RKO90904.1"/>
    <property type="molecule type" value="Genomic_DNA"/>
</dbReference>
<dbReference type="Gene3D" id="3.80.10.10">
    <property type="entry name" value="Ribonuclease Inhibitor"/>
    <property type="match status" value="1"/>
</dbReference>
<evidence type="ECO:0000313" key="1">
    <source>
        <dbReference type="EMBL" id="RKO90904.1"/>
    </source>
</evidence>
<organism evidence="1 2">
    <name type="scientific">Blyttiomyces helicus</name>
    <dbReference type="NCBI Taxonomy" id="388810"/>
    <lineage>
        <taxon>Eukaryota</taxon>
        <taxon>Fungi</taxon>
        <taxon>Fungi incertae sedis</taxon>
        <taxon>Chytridiomycota</taxon>
        <taxon>Chytridiomycota incertae sedis</taxon>
        <taxon>Chytridiomycetes</taxon>
        <taxon>Chytridiomycetes incertae sedis</taxon>
        <taxon>Blyttiomyces</taxon>
    </lineage>
</organism>
<reference evidence="2" key="1">
    <citation type="journal article" date="2018" name="Nat. Microbiol.">
        <title>Leveraging single-cell genomics to expand the fungal tree of life.</title>
        <authorList>
            <person name="Ahrendt S.R."/>
            <person name="Quandt C.A."/>
            <person name="Ciobanu D."/>
            <person name="Clum A."/>
            <person name="Salamov A."/>
            <person name="Andreopoulos B."/>
            <person name="Cheng J.F."/>
            <person name="Woyke T."/>
            <person name="Pelin A."/>
            <person name="Henrissat B."/>
            <person name="Reynolds N.K."/>
            <person name="Benny G.L."/>
            <person name="Smith M.E."/>
            <person name="James T.Y."/>
            <person name="Grigoriev I.V."/>
        </authorList>
    </citation>
    <scope>NUCLEOTIDE SEQUENCE [LARGE SCALE GENOMIC DNA]</scope>
</reference>
<sequence>MKMNLRPSNRPRFVPTSPPTAIVCPDNLFLIFFKSHEWTSSEQGTAVWSFAFVCKLWLSKIFRVVWENLLIACSVQRPLKLVLLLATCPASHAARVRHLTLAVPNVILATGPASHAARIRHLTLAVQSVILPPDPPLLEHLPNLPSLVIGFGDEKKGEHSSLQWLGSMFKACPLLEALGVASKMSPLVQVQLPDKIKDLDVRLPSLLEKCSDLLELDLGYNMLSPEIFNTLRSICPRLKVKIRYSHADKETVKQYLTDKDGKMHWLTLRRFCNHQPKGYTLASEREECKVDISQILIESSLRLVEIKFGIEVSPHGVSHARCAGPAGPDRRQHGGEESFLHFGSEGLVSTYFGCHVKGGKAPK</sequence>
<dbReference type="AlphaFoldDB" id="A0A4P9WE93"/>